<evidence type="ECO:0000256" key="1">
    <source>
        <dbReference type="ARBA" id="ARBA00006817"/>
    </source>
</evidence>
<evidence type="ECO:0000259" key="2">
    <source>
        <dbReference type="Pfam" id="PF08327"/>
    </source>
</evidence>
<sequence length="139" mass="16186">MESKHKIITVQATINCPIQKAWEFWTSPEHIVQWNHATKDWHTTRAENDLRVDGKFLYRMEAKDGSMGFDFLGSYKAVIRHELIEYQIGDGRLVEIVFSSDGNQTKIVESFEAEAIHSHEMQQQGWQAILTNFKKFAEN</sequence>
<protein>
    <recommendedName>
        <fullName evidence="2">Activator of Hsp90 ATPase homologue 1/2-like C-terminal domain-containing protein</fullName>
    </recommendedName>
</protein>
<accession>A0A2S9GT88</accession>
<dbReference type="RefSeq" id="WP_105534137.1">
    <property type="nucleotide sequence ID" value="NZ_PUGF01000033.1"/>
</dbReference>
<reference evidence="3 4" key="1">
    <citation type="submission" date="2018-02" db="EMBL/GenBank/DDBJ databases">
        <title>Solimicrobium silvestre gen. nov., sp. nov., isolated from alpine forest soil.</title>
        <authorList>
            <person name="Margesin R."/>
            <person name="Albuquerque L."/>
            <person name="Zhang D.-C."/>
            <person name="Froufe H.J.C."/>
            <person name="Severino R."/>
            <person name="Roxo I."/>
            <person name="Egas C."/>
            <person name="Da Costa M.S."/>
        </authorList>
    </citation>
    <scope>NUCLEOTIDE SEQUENCE [LARGE SCALE GENOMIC DNA]</scope>
    <source>
        <strain evidence="3 4">S20-91</strain>
    </source>
</reference>
<dbReference type="Gene3D" id="3.30.530.20">
    <property type="match status" value="1"/>
</dbReference>
<proteinExistence type="inferred from homology"/>
<dbReference type="OrthoDB" id="2313602at2"/>
<dbReference type="Pfam" id="PF08327">
    <property type="entry name" value="AHSA1"/>
    <property type="match status" value="1"/>
</dbReference>
<comment type="similarity">
    <text evidence="1">Belongs to the AHA1 family.</text>
</comment>
<dbReference type="InterPro" id="IPR013538">
    <property type="entry name" value="ASHA1/2-like_C"/>
</dbReference>
<name>A0A2S9GT88_9BURK</name>
<dbReference type="SUPFAM" id="SSF55961">
    <property type="entry name" value="Bet v1-like"/>
    <property type="match status" value="1"/>
</dbReference>
<gene>
    <name evidence="3" type="ORF">S2091_4409</name>
</gene>
<dbReference type="InterPro" id="IPR023393">
    <property type="entry name" value="START-like_dom_sf"/>
</dbReference>
<dbReference type="EMBL" id="PUGF01000033">
    <property type="protein sequence ID" value="PRC90916.1"/>
    <property type="molecule type" value="Genomic_DNA"/>
</dbReference>
<dbReference type="CDD" id="cd08897">
    <property type="entry name" value="SRPBCC_CalC_Aha1-like_4"/>
    <property type="match status" value="1"/>
</dbReference>
<comment type="caution">
    <text evidence="3">The sequence shown here is derived from an EMBL/GenBank/DDBJ whole genome shotgun (WGS) entry which is preliminary data.</text>
</comment>
<organism evidence="3 4">
    <name type="scientific">Solimicrobium silvestre</name>
    <dbReference type="NCBI Taxonomy" id="2099400"/>
    <lineage>
        <taxon>Bacteria</taxon>
        <taxon>Pseudomonadati</taxon>
        <taxon>Pseudomonadota</taxon>
        <taxon>Betaproteobacteria</taxon>
        <taxon>Burkholderiales</taxon>
        <taxon>Oxalobacteraceae</taxon>
        <taxon>Solimicrobium</taxon>
    </lineage>
</organism>
<dbReference type="Proteomes" id="UP000237839">
    <property type="component" value="Unassembled WGS sequence"/>
</dbReference>
<evidence type="ECO:0000313" key="3">
    <source>
        <dbReference type="EMBL" id="PRC90916.1"/>
    </source>
</evidence>
<keyword evidence="4" id="KW-1185">Reference proteome</keyword>
<dbReference type="AlphaFoldDB" id="A0A2S9GT88"/>
<evidence type="ECO:0000313" key="4">
    <source>
        <dbReference type="Proteomes" id="UP000237839"/>
    </source>
</evidence>
<feature type="domain" description="Activator of Hsp90 ATPase homologue 1/2-like C-terminal" evidence="2">
    <location>
        <begin position="15"/>
        <end position="137"/>
    </location>
</feature>